<dbReference type="EMBL" id="BMHV01000001">
    <property type="protein sequence ID" value="GGF51416.1"/>
    <property type="molecule type" value="Genomic_DNA"/>
</dbReference>
<dbReference type="PROSITE" id="PS50043">
    <property type="entry name" value="HTH_LUXR_2"/>
    <property type="match status" value="1"/>
</dbReference>
<dbReference type="Gene3D" id="3.30.450.80">
    <property type="entry name" value="Transcription factor LuxR-like, autoinducer-binding domain"/>
    <property type="match status" value="1"/>
</dbReference>
<accession>A0A917BMB3</accession>
<feature type="domain" description="HTH luxR-type" evidence="4">
    <location>
        <begin position="173"/>
        <end position="238"/>
    </location>
</feature>
<organism evidence="5 6">
    <name type="scientific">Terasakiella brassicae</name>
    <dbReference type="NCBI Taxonomy" id="1634917"/>
    <lineage>
        <taxon>Bacteria</taxon>
        <taxon>Pseudomonadati</taxon>
        <taxon>Pseudomonadota</taxon>
        <taxon>Alphaproteobacteria</taxon>
        <taxon>Rhodospirillales</taxon>
        <taxon>Terasakiellaceae</taxon>
        <taxon>Terasakiella</taxon>
    </lineage>
</organism>
<dbReference type="InterPro" id="IPR036693">
    <property type="entry name" value="TF_LuxR_autoind-bd_dom_sf"/>
</dbReference>
<reference evidence="5" key="1">
    <citation type="journal article" date="2014" name="Int. J. Syst. Evol. Microbiol.">
        <title>Complete genome sequence of Corynebacterium casei LMG S-19264T (=DSM 44701T), isolated from a smear-ripened cheese.</title>
        <authorList>
            <consortium name="US DOE Joint Genome Institute (JGI-PGF)"/>
            <person name="Walter F."/>
            <person name="Albersmeier A."/>
            <person name="Kalinowski J."/>
            <person name="Ruckert C."/>
        </authorList>
    </citation>
    <scope>NUCLEOTIDE SEQUENCE</scope>
    <source>
        <strain evidence="5">CGMCC 1.15254</strain>
    </source>
</reference>
<evidence type="ECO:0000313" key="5">
    <source>
        <dbReference type="EMBL" id="GGF51416.1"/>
    </source>
</evidence>
<dbReference type="SMART" id="SM00421">
    <property type="entry name" value="HTH_LUXR"/>
    <property type="match status" value="1"/>
</dbReference>
<dbReference type="Gene3D" id="1.10.10.10">
    <property type="entry name" value="Winged helix-like DNA-binding domain superfamily/Winged helix DNA-binding domain"/>
    <property type="match status" value="1"/>
</dbReference>
<dbReference type="RefSeq" id="WP_188659823.1">
    <property type="nucleotide sequence ID" value="NZ_BMHV01000001.1"/>
</dbReference>
<keyword evidence="3" id="KW-0804">Transcription</keyword>
<dbReference type="InterPro" id="IPR005143">
    <property type="entry name" value="TF_LuxR_autoind-bd_dom"/>
</dbReference>
<evidence type="ECO:0000259" key="4">
    <source>
        <dbReference type="PROSITE" id="PS50043"/>
    </source>
</evidence>
<gene>
    <name evidence="5" type="ORF">GCM10011332_00770</name>
</gene>
<evidence type="ECO:0000256" key="3">
    <source>
        <dbReference type="ARBA" id="ARBA00023163"/>
    </source>
</evidence>
<dbReference type="PROSITE" id="PS00622">
    <property type="entry name" value="HTH_LUXR_1"/>
    <property type="match status" value="1"/>
</dbReference>
<comment type="caution">
    <text evidence="5">The sequence shown here is derived from an EMBL/GenBank/DDBJ whole genome shotgun (WGS) entry which is preliminary data.</text>
</comment>
<dbReference type="Pfam" id="PF00196">
    <property type="entry name" value="GerE"/>
    <property type="match status" value="1"/>
</dbReference>
<dbReference type="SUPFAM" id="SSF46894">
    <property type="entry name" value="C-terminal effector domain of the bipartite response regulators"/>
    <property type="match status" value="1"/>
</dbReference>
<evidence type="ECO:0000256" key="2">
    <source>
        <dbReference type="ARBA" id="ARBA00023125"/>
    </source>
</evidence>
<sequence>MLTTSIQDSVTQLDKIDNLQDFSDFLLTLKDHLGFDHFTYAIFNSPNVKVRDPLVACSYQNEWLDYYFSEDCINCDPIVRAAQKSHTPYIWESLKKNKTEQAFMQRAQDFGISKRGMTIPIRRANNELALVSVCANANRRQWNDLMNYSVPVVRFIADYCHDAFMEKFTEAAGGNAEIKLTARERECLLWTARGKSNWEIANILNIAERTVTFHIGNACTKLGVNGRFQATVKAIAHHIIYP</sequence>
<dbReference type="InterPro" id="IPR016032">
    <property type="entry name" value="Sig_transdc_resp-reg_C-effctor"/>
</dbReference>
<keyword evidence="2" id="KW-0238">DNA-binding</keyword>
<dbReference type="Pfam" id="PF03472">
    <property type="entry name" value="Autoind_bind"/>
    <property type="match status" value="1"/>
</dbReference>
<keyword evidence="6" id="KW-1185">Reference proteome</keyword>
<protein>
    <submittedName>
        <fullName evidence="5">Transcriptional regulator</fullName>
    </submittedName>
</protein>
<evidence type="ECO:0000313" key="6">
    <source>
        <dbReference type="Proteomes" id="UP000632498"/>
    </source>
</evidence>
<dbReference type="InterPro" id="IPR000792">
    <property type="entry name" value="Tscrpt_reg_LuxR_C"/>
</dbReference>
<dbReference type="SUPFAM" id="SSF75516">
    <property type="entry name" value="Pheromone-binding domain of LuxR-like quorum-sensing transcription factors"/>
    <property type="match status" value="1"/>
</dbReference>
<reference evidence="5" key="2">
    <citation type="submission" date="2020-09" db="EMBL/GenBank/DDBJ databases">
        <authorList>
            <person name="Sun Q."/>
            <person name="Zhou Y."/>
        </authorList>
    </citation>
    <scope>NUCLEOTIDE SEQUENCE</scope>
    <source>
        <strain evidence="5">CGMCC 1.15254</strain>
    </source>
</reference>
<dbReference type="GO" id="GO:0003677">
    <property type="term" value="F:DNA binding"/>
    <property type="evidence" value="ECO:0007669"/>
    <property type="project" value="UniProtKB-KW"/>
</dbReference>
<evidence type="ECO:0000256" key="1">
    <source>
        <dbReference type="ARBA" id="ARBA00023015"/>
    </source>
</evidence>
<dbReference type="InterPro" id="IPR036388">
    <property type="entry name" value="WH-like_DNA-bd_sf"/>
</dbReference>
<dbReference type="AlphaFoldDB" id="A0A917BMB3"/>
<dbReference type="PRINTS" id="PR00038">
    <property type="entry name" value="HTHLUXR"/>
</dbReference>
<proteinExistence type="predicted"/>
<dbReference type="GO" id="GO:0006355">
    <property type="term" value="P:regulation of DNA-templated transcription"/>
    <property type="evidence" value="ECO:0007669"/>
    <property type="project" value="InterPro"/>
</dbReference>
<dbReference type="Proteomes" id="UP000632498">
    <property type="component" value="Unassembled WGS sequence"/>
</dbReference>
<dbReference type="PANTHER" id="PTHR44688:SF16">
    <property type="entry name" value="DNA-BINDING TRANSCRIPTIONAL ACTIVATOR DEVR_DOSR"/>
    <property type="match status" value="1"/>
</dbReference>
<keyword evidence="1" id="KW-0805">Transcription regulation</keyword>
<dbReference type="PANTHER" id="PTHR44688">
    <property type="entry name" value="DNA-BINDING TRANSCRIPTIONAL ACTIVATOR DEVR_DOSR"/>
    <property type="match status" value="1"/>
</dbReference>
<name>A0A917BMB3_9PROT</name>
<dbReference type="CDD" id="cd06170">
    <property type="entry name" value="LuxR_C_like"/>
    <property type="match status" value="1"/>
</dbReference>